<gene>
    <name evidence="1" type="ORF">DI533_00825</name>
</gene>
<dbReference type="EMBL" id="QFQS01000001">
    <property type="protein sequence ID" value="PZQ99280.1"/>
    <property type="molecule type" value="Genomic_DNA"/>
</dbReference>
<organism evidence="1 2">
    <name type="scientific">Cereibacter sphaeroides</name>
    <name type="common">Rhodobacter sphaeroides</name>
    <dbReference type="NCBI Taxonomy" id="1063"/>
    <lineage>
        <taxon>Bacteria</taxon>
        <taxon>Pseudomonadati</taxon>
        <taxon>Pseudomonadota</taxon>
        <taxon>Alphaproteobacteria</taxon>
        <taxon>Rhodobacterales</taxon>
        <taxon>Paracoccaceae</taxon>
        <taxon>Cereibacter</taxon>
    </lineage>
</organism>
<proteinExistence type="predicted"/>
<accession>A0A2W5UN27</accession>
<reference evidence="1 2" key="1">
    <citation type="submission" date="2017-08" db="EMBL/GenBank/DDBJ databases">
        <title>Infants hospitalized years apart are colonized by the same room-sourced microbial strains.</title>
        <authorList>
            <person name="Brooks B."/>
            <person name="Olm M.R."/>
            <person name="Firek B.A."/>
            <person name="Baker R."/>
            <person name="Thomas B.C."/>
            <person name="Morowitz M.J."/>
            <person name="Banfield J.F."/>
        </authorList>
    </citation>
    <scope>NUCLEOTIDE SEQUENCE [LARGE SCALE GENOMIC DNA]</scope>
    <source>
        <strain evidence="1">S2_003_000_R2_11</strain>
    </source>
</reference>
<dbReference type="CDD" id="cd10451">
    <property type="entry name" value="GIY-YIG_LuxR_like"/>
    <property type="match status" value="1"/>
</dbReference>
<dbReference type="InterPro" id="IPR035901">
    <property type="entry name" value="GIY-YIG_endonuc_sf"/>
</dbReference>
<name>A0A2W5UN27_CERSP</name>
<evidence type="ECO:0000313" key="1">
    <source>
        <dbReference type="EMBL" id="PZQ99280.1"/>
    </source>
</evidence>
<evidence type="ECO:0008006" key="3">
    <source>
        <dbReference type="Google" id="ProtNLM"/>
    </source>
</evidence>
<protein>
    <recommendedName>
        <fullName evidence="3">GIY-YIG nuclease family protein</fullName>
    </recommendedName>
</protein>
<evidence type="ECO:0000313" key="2">
    <source>
        <dbReference type="Proteomes" id="UP000248975"/>
    </source>
</evidence>
<dbReference type="AlphaFoldDB" id="A0A2W5UN27"/>
<dbReference type="Gene3D" id="3.40.1440.10">
    <property type="entry name" value="GIY-YIG endonuclease"/>
    <property type="match status" value="1"/>
</dbReference>
<sequence length="111" mass="12342">MTSQSRKDAIAAYKERKSPAGIYAMRCLASDEVWVGKSPDLDKIENRLQFTLGQGGATNAAMQAAWATHGADSFRFEVLEQLDDDLSDMARNHALKARHQYWRDALKALAA</sequence>
<dbReference type="Proteomes" id="UP000248975">
    <property type="component" value="Unassembled WGS sequence"/>
</dbReference>
<comment type="caution">
    <text evidence="1">The sequence shown here is derived from an EMBL/GenBank/DDBJ whole genome shotgun (WGS) entry which is preliminary data.</text>
</comment>
<dbReference type="SUPFAM" id="SSF82771">
    <property type="entry name" value="GIY-YIG endonuclease"/>
    <property type="match status" value="1"/>
</dbReference>